<feature type="transmembrane region" description="Helical" evidence="14">
    <location>
        <begin position="277"/>
        <end position="297"/>
    </location>
</feature>
<evidence type="ECO:0000256" key="10">
    <source>
        <dbReference type="ARBA" id="ARBA00023136"/>
    </source>
</evidence>
<feature type="transmembrane region" description="Helical" evidence="14">
    <location>
        <begin position="478"/>
        <end position="499"/>
    </location>
</feature>
<feature type="transmembrane region" description="Helical" evidence="14">
    <location>
        <begin position="90"/>
        <end position="109"/>
    </location>
</feature>
<keyword evidence="5" id="KW-1003">Cell membrane</keyword>
<dbReference type="GO" id="GO:0005886">
    <property type="term" value="C:plasma membrane"/>
    <property type="evidence" value="ECO:0007669"/>
    <property type="project" value="UniProtKB-SubCell"/>
</dbReference>
<dbReference type="InterPro" id="IPR016181">
    <property type="entry name" value="Acyl_CoA_acyltransferase"/>
</dbReference>
<evidence type="ECO:0000256" key="7">
    <source>
        <dbReference type="ARBA" id="ARBA00022692"/>
    </source>
</evidence>
<evidence type="ECO:0000313" key="17">
    <source>
        <dbReference type="Proteomes" id="UP000187166"/>
    </source>
</evidence>
<keyword evidence="7 14" id="KW-0812">Transmembrane</keyword>
<gene>
    <name evidence="14" type="primary">mprF</name>
    <name evidence="16" type="ORF">BIV18_05575</name>
</gene>
<keyword evidence="8 14" id="KW-1133">Transmembrane helix</keyword>
<dbReference type="SUPFAM" id="SSF55729">
    <property type="entry name" value="Acyl-CoA N-acyltransferases (Nat)"/>
    <property type="match status" value="1"/>
</dbReference>
<evidence type="ECO:0000256" key="13">
    <source>
        <dbReference type="ARBA" id="ARBA00047540"/>
    </source>
</evidence>
<keyword evidence="6 14" id="KW-0808">Transferase</keyword>
<dbReference type="GO" id="GO:0055091">
    <property type="term" value="P:phospholipid homeostasis"/>
    <property type="evidence" value="ECO:0007669"/>
    <property type="project" value="TreeGrafter"/>
</dbReference>
<feature type="transmembrane region" description="Helical" evidence="14">
    <location>
        <begin position="130"/>
        <end position="152"/>
    </location>
</feature>
<dbReference type="GO" id="GO:0050071">
    <property type="term" value="F:phosphatidylglycerol lysyltransferase activity"/>
    <property type="evidence" value="ECO:0007669"/>
    <property type="project" value="UniProtKB-EC"/>
</dbReference>
<evidence type="ECO:0000256" key="11">
    <source>
        <dbReference type="ARBA" id="ARBA00023251"/>
    </source>
</evidence>
<comment type="caution">
    <text evidence="16">The sequence shown here is derived from an EMBL/GenBank/DDBJ whole genome shotgun (WGS) entry which is preliminary data.</text>
</comment>
<feature type="transmembrane region" description="Helical" evidence="14">
    <location>
        <begin position="158"/>
        <end position="177"/>
    </location>
</feature>
<accession>A0A1U7M024</accession>
<feature type="transmembrane region" description="Helical" evidence="14">
    <location>
        <begin position="198"/>
        <end position="218"/>
    </location>
</feature>
<keyword evidence="10 14" id="KW-0472">Membrane</keyword>
<evidence type="ECO:0000256" key="12">
    <source>
        <dbReference type="ARBA" id="ARBA00031899"/>
    </source>
</evidence>
<dbReference type="GO" id="GO:0006629">
    <property type="term" value="P:lipid metabolic process"/>
    <property type="evidence" value="ECO:0007669"/>
    <property type="project" value="UniProtKB-KW"/>
</dbReference>
<feature type="transmembrane region" description="Helical" evidence="14">
    <location>
        <begin position="432"/>
        <end position="457"/>
    </location>
</feature>
<feature type="transmembrane region" description="Helical" evidence="14">
    <location>
        <begin position="224"/>
        <end position="243"/>
    </location>
</feature>
<feature type="transmembrane region" description="Helical" evidence="14">
    <location>
        <begin position="42"/>
        <end position="70"/>
    </location>
</feature>
<evidence type="ECO:0000256" key="3">
    <source>
        <dbReference type="ARBA" id="ARBA00012014"/>
    </source>
</evidence>
<dbReference type="PANTHER" id="PTHR34697:SF2">
    <property type="entry name" value="PHOSPHATIDYLGLYCEROL LYSYLTRANSFERASE"/>
    <property type="match status" value="1"/>
</dbReference>
<feature type="transmembrane region" description="Helical" evidence="14">
    <location>
        <begin position="318"/>
        <end position="336"/>
    </location>
</feature>
<evidence type="ECO:0000256" key="9">
    <source>
        <dbReference type="ARBA" id="ARBA00023098"/>
    </source>
</evidence>
<dbReference type="EMBL" id="MJIH01000001">
    <property type="protein sequence ID" value="OLR65020.1"/>
    <property type="molecule type" value="Genomic_DNA"/>
</dbReference>
<dbReference type="EC" id="2.3.2.3" evidence="3 14"/>
<comment type="subcellular location">
    <subcellularLocation>
        <location evidence="1 14">Cell membrane</location>
        <topology evidence="1 14">Multi-pass membrane protein</topology>
    </subcellularLocation>
</comment>
<evidence type="ECO:0000256" key="5">
    <source>
        <dbReference type="ARBA" id="ARBA00022475"/>
    </source>
</evidence>
<evidence type="ECO:0000256" key="6">
    <source>
        <dbReference type="ARBA" id="ARBA00022679"/>
    </source>
</evidence>
<dbReference type="Pfam" id="PF09924">
    <property type="entry name" value="LPG_synthase_C"/>
    <property type="match status" value="1"/>
</dbReference>
<evidence type="ECO:0000313" key="16">
    <source>
        <dbReference type="EMBL" id="OLR65020.1"/>
    </source>
</evidence>
<feature type="domain" description="Phosphatidylglycerol lysyltransferase C-terminal" evidence="15">
    <location>
        <begin position="520"/>
        <end position="812"/>
    </location>
</feature>
<reference evidence="16 17" key="1">
    <citation type="journal article" date="2016" name="Appl. Environ. Microbiol.">
        <title>Function and Phylogeny of Bacterial Butyryl Coenzyme A:Acetate Transferases and Their Diversity in the Proximal Colon of Swine.</title>
        <authorList>
            <person name="Trachsel J."/>
            <person name="Bayles D.O."/>
            <person name="Looft T."/>
            <person name="Levine U.Y."/>
            <person name="Allen H.K."/>
        </authorList>
    </citation>
    <scope>NUCLEOTIDE SEQUENCE [LARGE SCALE GENOMIC DNA]</scope>
    <source>
        <strain evidence="16 17">35-6-1</strain>
    </source>
</reference>
<comment type="catalytic activity">
    <reaction evidence="13 14">
        <text>L-lysyl-tRNA(Lys) + a 1,2-diacyl-sn-glycero-3-phospho-(1'-sn-glycerol) = a 1,2-diacyl-sn-glycero-3-phospho-1'-(3'-O-L-lysyl)-sn-glycerol + tRNA(Lys)</text>
        <dbReference type="Rhea" id="RHEA:10668"/>
        <dbReference type="Rhea" id="RHEA-COMP:9696"/>
        <dbReference type="Rhea" id="RHEA-COMP:9697"/>
        <dbReference type="ChEBI" id="CHEBI:64716"/>
        <dbReference type="ChEBI" id="CHEBI:75792"/>
        <dbReference type="ChEBI" id="CHEBI:78442"/>
        <dbReference type="ChEBI" id="CHEBI:78529"/>
        <dbReference type="EC" id="2.3.2.3"/>
    </reaction>
</comment>
<feature type="transmembrane region" description="Helical" evidence="14">
    <location>
        <begin position="387"/>
        <end position="420"/>
    </location>
</feature>
<keyword evidence="17" id="KW-1185">Reference proteome</keyword>
<evidence type="ECO:0000256" key="14">
    <source>
        <dbReference type="RuleBase" id="RU363042"/>
    </source>
</evidence>
<dbReference type="Pfam" id="PF03706">
    <property type="entry name" value="LPG_synthase_TM"/>
    <property type="match status" value="1"/>
</dbReference>
<dbReference type="PANTHER" id="PTHR34697">
    <property type="entry name" value="PHOSPHATIDYLGLYCEROL LYSYLTRANSFERASE"/>
    <property type="match status" value="1"/>
</dbReference>
<evidence type="ECO:0000256" key="8">
    <source>
        <dbReference type="ARBA" id="ARBA00022989"/>
    </source>
</evidence>
<dbReference type="InterPro" id="IPR022791">
    <property type="entry name" value="L-PG_synthase/AglD"/>
</dbReference>
<comment type="similarity">
    <text evidence="2 14">Belongs to the LPG synthase family.</text>
</comment>
<name>A0A1U7M024_9FIRM</name>
<feature type="transmembrane region" description="Helical" evidence="14">
    <location>
        <begin position="356"/>
        <end position="375"/>
    </location>
</feature>
<evidence type="ECO:0000256" key="4">
    <source>
        <dbReference type="ARBA" id="ARBA00021546"/>
    </source>
</evidence>
<protein>
    <recommendedName>
        <fullName evidence="4 14">Phosphatidylglycerol lysyltransferase</fullName>
        <ecNumber evidence="3 14">2.3.2.3</ecNumber>
    </recommendedName>
    <alternativeName>
        <fullName evidence="12 14">Lysylphosphatidylglycerol synthase</fullName>
    </alternativeName>
</protein>
<evidence type="ECO:0000256" key="1">
    <source>
        <dbReference type="ARBA" id="ARBA00004651"/>
    </source>
</evidence>
<dbReference type="AlphaFoldDB" id="A0A1U7M024"/>
<dbReference type="STRING" id="1465756.BIV18_05575"/>
<feature type="transmembrane region" description="Helical" evidence="14">
    <location>
        <begin position="12"/>
        <end position="30"/>
    </location>
</feature>
<evidence type="ECO:0000256" key="2">
    <source>
        <dbReference type="ARBA" id="ARBA00008627"/>
    </source>
</evidence>
<dbReference type="NCBIfam" id="NF033480">
    <property type="entry name" value="bifunc_MprF"/>
    <property type="match status" value="1"/>
</dbReference>
<dbReference type="InterPro" id="IPR051211">
    <property type="entry name" value="PG_lysyltransferase"/>
</dbReference>
<organism evidence="16 17">
    <name type="scientific">Peptoniphilus porci</name>
    <dbReference type="NCBI Taxonomy" id="2652280"/>
    <lineage>
        <taxon>Bacteria</taxon>
        <taxon>Bacillati</taxon>
        <taxon>Bacillota</taxon>
        <taxon>Tissierellia</taxon>
        <taxon>Tissierellales</taxon>
        <taxon>Peptoniphilaceae</taxon>
        <taxon>Peptoniphilus</taxon>
    </lineage>
</organism>
<sequence>MDKFKKFAKGIKPIFLFGVILLVILEFTKLRKEISFEEVSNIFYEISIIKIFTMAILGFIAFLPMVFYDILLNNFLKLDRDKGYIIKRSITVNSFNNLIGFGGVINIGLRMRYFGEEKDGKNFLKFLVKSFFFDIAGLSFLAVSSLIFLIFYKSKILINYKIWLLGAILYYPVLFFVSKIRNDGEFSISKKYAMEVSLVSICEWLLAALFFYTIGFFLGVKLNLFVIISAFVIANIIGISSFIPGGLGSFELVILTIFNSIGIDSEIVLTWLLLYRIFYYIIPFTFGLVFFIHDLGCIFDEKNDNIPSRVIKSIGLDILSFMLYIAGTFMILSATIPEELSEHYWLSQFSPINANLIYQFPSLIFGVCFIILGRANREEVERATKVTLVFLILALIYSFLSGFGIIELIFLILVIFLAFFTRKTPNRKQLVYSFEAITIDTLFFVVISVITIYFMVINYKLRPINYRDFLLIPFEKSFARFSIIFIILVFSIRLLLFYLKGKKIKLGEKLDVDKVLNILSTYECNPESGLALVGDKEIYYYEEDGVPTCGISISTYRDRVIVMGEPFGNKNDFDKLLQKFVEEADIYDYKPIFYEVSQDETIMLHDFGFSFIKFGETATLDLQKFNLEGREHKSQRNALSKFNKLGYTFEVVKGPFDDEFLDVLEKISDNWLEGKREKGFSIGYFNRDYFNLCDIAIARDETGKILAFANIMPNPNKTWATIDLMRYDRDISPSGIMDYLFLQLFLHFKDEGKKYFELGMAPLSNVGINSNSFVEEKFAYLVYKFGYKFYSFEGLRAYKEKFSPNWEPVYLSYPNNTWLLYTMLSIFMVDINAAKDKRN</sequence>
<keyword evidence="9 14" id="KW-0443">Lipid metabolism</keyword>
<proteinExistence type="inferred from homology"/>
<dbReference type="GO" id="GO:0046677">
    <property type="term" value="P:response to antibiotic"/>
    <property type="evidence" value="ECO:0007669"/>
    <property type="project" value="UniProtKB-KW"/>
</dbReference>
<evidence type="ECO:0000259" key="15">
    <source>
        <dbReference type="Pfam" id="PF09924"/>
    </source>
</evidence>
<keyword evidence="11 14" id="KW-0046">Antibiotic resistance</keyword>
<comment type="function">
    <text evidence="14">Catalyzes the transfer of a lysyl group from L-lysyl-tRNA(Lys) to membrane-bound phosphatidylglycerol (PG), which produces lysylphosphatidylglycerol (LPG), a major component of the bacterial membrane with a positive net charge. LPG synthesis contributes to bacterial virulence as it is involved in the resistance mechanism against cationic antimicrobial peptides (CAMP) produces by the host's immune system (defensins, cathelicidins) and by the competing microorganisms.</text>
</comment>
<dbReference type="InterPro" id="IPR024320">
    <property type="entry name" value="LPG_synthase_C"/>
</dbReference>
<dbReference type="Proteomes" id="UP000187166">
    <property type="component" value="Unassembled WGS sequence"/>
</dbReference>